<keyword evidence="3" id="KW-0274">FAD</keyword>
<keyword evidence="4" id="KW-0560">Oxidoreductase</keyword>
<evidence type="ECO:0000256" key="2">
    <source>
        <dbReference type="ARBA" id="ARBA00022630"/>
    </source>
</evidence>
<dbReference type="PANTHER" id="PTHR43557:SF2">
    <property type="entry name" value="RIESKE DOMAIN-CONTAINING PROTEIN-RELATED"/>
    <property type="match status" value="1"/>
</dbReference>
<gene>
    <name evidence="7" type="ORF">KTT_01770</name>
</gene>
<dbReference type="PANTHER" id="PTHR43557">
    <property type="entry name" value="APOPTOSIS-INDUCING FACTOR 1"/>
    <property type="match status" value="1"/>
</dbReference>
<evidence type="ECO:0000259" key="6">
    <source>
        <dbReference type="Pfam" id="PF14759"/>
    </source>
</evidence>
<feature type="domain" description="FAD/NAD(P)-binding" evidence="5">
    <location>
        <begin position="11"/>
        <end position="322"/>
    </location>
</feature>
<dbReference type="SUPFAM" id="SSF51905">
    <property type="entry name" value="FAD/NAD(P)-binding domain"/>
    <property type="match status" value="2"/>
</dbReference>
<dbReference type="PRINTS" id="PR00368">
    <property type="entry name" value="FADPNR"/>
</dbReference>
<sequence>MSAKQSDRMVDYLLIGGGLAAATAAEQIRKQDSTGSIVLVTNDERLPYHRPPLSKEYLRGEIGADGVYGKGGVYVQLPDWYQEQNIEVLRNVEARKLDTQARTVMLQDGRTLAFKSLLLATGGRPRVLDIPGVRLPGVYMLRTLADADTLRAKIQKGQRIVIIGSGFIGLEGAASALSNEARVSIIEPQERIWPKMVAPEISAYFQSYFERHGAMFYYQHSVEAIANSKDGKLVVKIAPKGKESQMQEIPCDFVIIGIGIQLNTELAESGGLEIDPKHGIIVDEHLETRVADIFAAGDIAAYPDPLAQRMHFEHWDNAIASGEIAGTNMVGADEPYRHVPYFFSDQFDLSINMLGYPTSEARTIIRGQMNENKFTAVYLQQGIIRAALMVNDDGQMDTWRELIAASIPAPHEVNQLADPNFNLSSLLPSQ</sequence>
<dbReference type="InterPro" id="IPR050446">
    <property type="entry name" value="FAD-oxidoreductase/Apoptosis"/>
</dbReference>
<evidence type="ECO:0000256" key="3">
    <source>
        <dbReference type="ARBA" id="ARBA00022827"/>
    </source>
</evidence>
<dbReference type="InterPro" id="IPR023753">
    <property type="entry name" value="FAD/NAD-binding_dom"/>
</dbReference>
<dbReference type="InterPro" id="IPR016156">
    <property type="entry name" value="FAD/NAD-linked_Rdtase_dimer_sf"/>
</dbReference>
<dbReference type="OrthoDB" id="9802028at2"/>
<dbReference type="GO" id="GO:0005737">
    <property type="term" value="C:cytoplasm"/>
    <property type="evidence" value="ECO:0007669"/>
    <property type="project" value="TreeGrafter"/>
</dbReference>
<dbReference type="Pfam" id="PF14759">
    <property type="entry name" value="Reductase_C"/>
    <property type="match status" value="1"/>
</dbReference>
<dbReference type="Proteomes" id="UP000287352">
    <property type="component" value="Unassembled WGS sequence"/>
</dbReference>
<dbReference type="AlphaFoldDB" id="A0A401ZTS3"/>
<dbReference type="EMBL" id="BIFR01000001">
    <property type="protein sequence ID" value="GCE10318.1"/>
    <property type="molecule type" value="Genomic_DNA"/>
</dbReference>
<reference evidence="8" key="1">
    <citation type="submission" date="2018-12" db="EMBL/GenBank/DDBJ databases">
        <title>Tengunoibacter tsumagoiensis gen. nov., sp. nov., Dictyobacter kobayashii sp. nov., D. alpinus sp. nov., and D. joshuensis sp. nov. and description of Dictyobacteraceae fam. nov. within the order Ktedonobacterales isolated from Tengu-no-mugimeshi.</title>
        <authorList>
            <person name="Wang C.M."/>
            <person name="Zheng Y."/>
            <person name="Sakai Y."/>
            <person name="Toyoda A."/>
            <person name="Minakuchi Y."/>
            <person name="Abe K."/>
            <person name="Yokota A."/>
            <person name="Yabe S."/>
        </authorList>
    </citation>
    <scope>NUCLEOTIDE SEQUENCE [LARGE SCALE GENOMIC DNA]</scope>
    <source>
        <strain evidence="8">Uno3</strain>
    </source>
</reference>
<organism evidence="7 8">
    <name type="scientific">Tengunoibacter tsumagoiensis</name>
    <dbReference type="NCBI Taxonomy" id="2014871"/>
    <lineage>
        <taxon>Bacteria</taxon>
        <taxon>Bacillati</taxon>
        <taxon>Chloroflexota</taxon>
        <taxon>Ktedonobacteria</taxon>
        <taxon>Ktedonobacterales</taxon>
        <taxon>Dictyobacteraceae</taxon>
        <taxon>Tengunoibacter</taxon>
    </lineage>
</organism>
<accession>A0A401ZTS3</accession>
<dbReference type="Gene3D" id="3.50.50.60">
    <property type="entry name" value="FAD/NAD(P)-binding domain"/>
    <property type="match status" value="2"/>
</dbReference>
<feature type="domain" description="Reductase C-terminal" evidence="6">
    <location>
        <begin position="341"/>
        <end position="427"/>
    </location>
</feature>
<evidence type="ECO:0000256" key="4">
    <source>
        <dbReference type="ARBA" id="ARBA00023002"/>
    </source>
</evidence>
<keyword evidence="2" id="KW-0285">Flavoprotein</keyword>
<dbReference type="InterPro" id="IPR036188">
    <property type="entry name" value="FAD/NAD-bd_sf"/>
</dbReference>
<protein>
    <submittedName>
        <fullName evidence="7">Pyridine nucleotide-disulfide oxidoreductase</fullName>
    </submittedName>
</protein>
<dbReference type="InterPro" id="IPR028202">
    <property type="entry name" value="Reductase_C"/>
</dbReference>
<comment type="caution">
    <text evidence="7">The sequence shown here is derived from an EMBL/GenBank/DDBJ whole genome shotgun (WGS) entry which is preliminary data.</text>
</comment>
<dbReference type="Gene3D" id="3.30.390.30">
    <property type="match status" value="1"/>
</dbReference>
<evidence type="ECO:0000259" key="5">
    <source>
        <dbReference type="Pfam" id="PF07992"/>
    </source>
</evidence>
<dbReference type="Pfam" id="PF07992">
    <property type="entry name" value="Pyr_redox_2"/>
    <property type="match status" value="1"/>
</dbReference>
<keyword evidence="8" id="KW-1185">Reference proteome</keyword>
<evidence type="ECO:0000256" key="1">
    <source>
        <dbReference type="ARBA" id="ARBA00001974"/>
    </source>
</evidence>
<name>A0A401ZTS3_9CHLR</name>
<comment type="cofactor">
    <cofactor evidence="1">
        <name>FAD</name>
        <dbReference type="ChEBI" id="CHEBI:57692"/>
    </cofactor>
</comment>
<evidence type="ECO:0000313" key="8">
    <source>
        <dbReference type="Proteomes" id="UP000287352"/>
    </source>
</evidence>
<evidence type="ECO:0000313" key="7">
    <source>
        <dbReference type="EMBL" id="GCE10318.1"/>
    </source>
</evidence>
<dbReference type="GO" id="GO:0016651">
    <property type="term" value="F:oxidoreductase activity, acting on NAD(P)H"/>
    <property type="evidence" value="ECO:0007669"/>
    <property type="project" value="TreeGrafter"/>
</dbReference>
<dbReference type="SUPFAM" id="SSF55424">
    <property type="entry name" value="FAD/NAD-linked reductases, dimerisation (C-terminal) domain"/>
    <property type="match status" value="1"/>
</dbReference>
<proteinExistence type="predicted"/>
<dbReference type="RefSeq" id="WP_126577931.1">
    <property type="nucleotide sequence ID" value="NZ_BIFR01000001.1"/>
</dbReference>
<dbReference type="PRINTS" id="PR00411">
    <property type="entry name" value="PNDRDTASEI"/>
</dbReference>